<accession>A0A172Q082</accession>
<evidence type="ECO:0000313" key="2">
    <source>
        <dbReference type="EMBL" id="AND75270.1"/>
    </source>
</evidence>
<sequence>MPKSYIGGFQKVSKNRGMYDDDELPNKKKNKPNRSNNRRSTPLPIQDNQTSVLDDFYEDYHDNEY</sequence>
<organism evidence="2 3">
    <name type="scientific">Acinetobacter phage vB_AbaM_ME3</name>
    <dbReference type="NCBI Taxonomy" id="1837876"/>
    <lineage>
        <taxon>Viruses</taxon>
        <taxon>Duplodnaviria</taxon>
        <taxon>Heunggongvirae</taxon>
        <taxon>Uroviricota</taxon>
        <taxon>Caudoviricetes</taxon>
        <taxon>Metrivirus</taxon>
        <taxon>Metrivirus ME3</taxon>
    </lineage>
</organism>
<feature type="region of interest" description="Disordered" evidence="1">
    <location>
        <begin position="1"/>
        <end position="65"/>
    </location>
</feature>
<gene>
    <name evidence="2" type="ORF">ME3_109</name>
</gene>
<dbReference type="Proteomes" id="UP000225947">
    <property type="component" value="Segment"/>
</dbReference>
<name>A0A172Q082_9CAUD</name>
<reference evidence="3" key="1">
    <citation type="submission" date="2016-03" db="EMBL/GenBank/DDBJ databases">
        <title>Characterization of Acinetobacter baumannii phage vB_AbaM_ME3.</title>
        <authorList>
            <person name="Buttimer C.T.H."/>
            <person name="Elbreki M."/>
            <person name="Coffey A."/>
        </authorList>
    </citation>
    <scope>NUCLEOTIDE SEQUENCE [LARGE SCALE GENOMIC DNA]</scope>
</reference>
<dbReference type="EMBL" id="KU935715">
    <property type="protein sequence ID" value="AND75270.1"/>
    <property type="molecule type" value="Genomic_DNA"/>
</dbReference>
<protein>
    <submittedName>
        <fullName evidence="2">Uncharacterized protein</fullName>
    </submittedName>
</protein>
<proteinExistence type="predicted"/>
<keyword evidence="3" id="KW-1185">Reference proteome</keyword>
<evidence type="ECO:0000313" key="3">
    <source>
        <dbReference type="Proteomes" id="UP000225947"/>
    </source>
</evidence>
<evidence type="ECO:0000256" key="1">
    <source>
        <dbReference type="SAM" id="MobiDB-lite"/>
    </source>
</evidence>